<keyword evidence="1" id="KW-0472">Membrane</keyword>
<proteinExistence type="predicted"/>
<keyword evidence="3" id="KW-1185">Reference proteome</keyword>
<gene>
    <name evidence="2" type="ORF">ACFQ0V_01770</name>
</gene>
<dbReference type="NCBIfam" id="TIGR04104">
    <property type="entry name" value="cxxc_20_cxxc"/>
    <property type="match status" value="1"/>
</dbReference>
<sequence>MTQCAHCHHTFSKKEAIRQSFTLKPTVTCPVCQKENGISKKTRRRNVRISLGIPFLLLLNLLLQPNPLWLALAAVAILGYAFFILPQKYELTKEEDPLF</sequence>
<evidence type="ECO:0000313" key="2">
    <source>
        <dbReference type="EMBL" id="MFD0942497.1"/>
    </source>
</evidence>
<dbReference type="EMBL" id="JBHTJF010000007">
    <property type="protein sequence ID" value="MFD0942497.1"/>
    <property type="molecule type" value="Genomic_DNA"/>
</dbReference>
<evidence type="ECO:0000313" key="3">
    <source>
        <dbReference type="Proteomes" id="UP001596976"/>
    </source>
</evidence>
<dbReference type="Proteomes" id="UP001596976">
    <property type="component" value="Unassembled WGS sequence"/>
</dbReference>
<protein>
    <submittedName>
        <fullName evidence="2">TIGR04104 family putative zinc finger protein</fullName>
    </submittedName>
</protein>
<feature type="transmembrane region" description="Helical" evidence="1">
    <location>
        <begin position="46"/>
        <end position="63"/>
    </location>
</feature>
<comment type="caution">
    <text evidence="2">The sequence shown here is derived from an EMBL/GenBank/DDBJ whole genome shotgun (WGS) entry which is preliminary data.</text>
</comment>
<dbReference type="InterPro" id="IPR026369">
    <property type="entry name" value="CxxC_20_CxxC"/>
</dbReference>
<keyword evidence="1" id="KW-0812">Transmembrane</keyword>
<organism evidence="2 3">
    <name type="scientific">Savagea faecisuis</name>
    <dbReference type="NCBI Taxonomy" id="1274803"/>
    <lineage>
        <taxon>Bacteria</taxon>
        <taxon>Bacillati</taxon>
        <taxon>Bacillota</taxon>
        <taxon>Bacilli</taxon>
        <taxon>Bacillales</taxon>
        <taxon>Caryophanaceae</taxon>
        <taxon>Savagea</taxon>
    </lineage>
</organism>
<feature type="transmembrane region" description="Helical" evidence="1">
    <location>
        <begin position="69"/>
        <end position="85"/>
    </location>
</feature>
<reference evidence="3" key="1">
    <citation type="journal article" date="2019" name="Int. J. Syst. Evol. Microbiol.">
        <title>The Global Catalogue of Microorganisms (GCM) 10K type strain sequencing project: providing services to taxonomists for standard genome sequencing and annotation.</title>
        <authorList>
            <consortium name="The Broad Institute Genomics Platform"/>
            <consortium name="The Broad Institute Genome Sequencing Center for Infectious Disease"/>
            <person name="Wu L."/>
            <person name="Ma J."/>
        </authorList>
    </citation>
    <scope>NUCLEOTIDE SEQUENCE [LARGE SCALE GENOMIC DNA]</scope>
    <source>
        <strain evidence="3">CCUG 63563</strain>
    </source>
</reference>
<name>A0ABW3GUX7_9BACL</name>
<dbReference type="RefSeq" id="WP_381009034.1">
    <property type="nucleotide sequence ID" value="NZ_JBHTJF010000007.1"/>
</dbReference>
<keyword evidence="1" id="KW-1133">Transmembrane helix</keyword>
<accession>A0ABW3GUX7</accession>
<evidence type="ECO:0000256" key="1">
    <source>
        <dbReference type="SAM" id="Phobius"/>
    </source>
</evidence>